<protein>
    <submittedName>
        <fullName evidence="2">Uncharacterized protein</fullName>
    </submittedName>
</protein>
<proteinExistence type="predicted"/>
<dbReference type="AlphaFoldDB" id="A0A9D4U5I8"/>
<dbReference type="Proteomes" id="UP000886520">
    <property type="component" value="Chromosome 23"/>
</dbReference>
<evidence type="ECO:0000313" key="2">
    <source>
        <dbReference type="EMBL" id="KAI5061383.1"/>
    </source>
</evidence>
<evidence type="ECO:0000313" key="3">
    <source>
        <dbReference type="Proteomes" id="UP000886520"/>
    </source>
</evidence>
<accession>A0A9D4U5I8</accession>
<reference evidence="2" key="1">
    <citation type="submission" date="2021-01" db="EMBL/GenBank/DDBJ databases">
        <title>Adiantum capillus-veneris genome.</title>
        <authorList>
            <person name="Fang Y."/>
            <person name="Liao Q."/>
        </authorList>
    </citation>
    <scope>NUCLEOTIDE SEQUENCE</scope>
    <source>
        <strain evidence="2">H3</strain>
        <tissue evidence="2">Leaf</tissue>
    </source>
</reference>
<keyword evidence="3" id="KW-1185">Reference proteome</keyword>
<organism evidence="2 3">
    <name type="scientific">Adiantum capillus-veneris</name>
    <name type="common">Maidenhair fern</name>
    <dbReference type="NCBI Taxonomy" id="13818"/>
    <lineage>
        <taxon>Eukaryota</taxon>
        <taxon>Viridiplantae</taxon>
        <taxon>Streptophyta</taxon>
        <taxon>Embryophyta</taxon>
        <taxon>Tracheophyta</taxon>
        <taxon>Polypodiopsida</taxon>
        <taxon>Polypodiidae</taxon>
        <taxon>Polypodiales</taxon>
        <taxon>Pteridineae</taxon>
        <taxon>Pteridaceae</taxon>
        <taxon>Vittarioideae</taxon>
        <taxon>Adiantum</taxon>
    </lineage>
</organism>
<name>A0A9D4U5I8_ADICA</name>
<keyword evidence="1" id="KW-0812">Transmembrane</keyword>
<keyword evidence="1" id="KW-1133">Transmembrane helix</keyword>
<feature type="transmembrane region" description="Helical" evidence="1">
    <location>
        <begin position="52"/>
        <end position="75"/>
    </location>
</feature>
<dbReference type="EMBL" id="JABFUD020000023">
    <property type="protein sequence ID" value="KAI5061383.1"/>
    <property type="molecule type" value="Genomic_DNA"/>
</dbReference>
<sequence length="87" mass="9661">MAAPVPSLSLLRACADSGMALYLLACALMSTFDRGSNVWQACHAVPMLLDRHWIWLIIAGWLHVRTICSQVAFLLSSEAYQVRVSKQ</sequence>
<gene>
    <name evidence="2" type="ORF">GOP47_0023888</name>
</gene>
<keyword evidence="1" id="KW-0472">Membrane</keyword>
<evidence type="ECO:0000256" key="1">
    <source>
        <dbReference type="SAM" id="Phobius"/>
    </source>
</evidence>
<comment type="caution">
    <text evidence="2">The sequence shown here is derived from an EMBL/GenBank/DDBJ whole genome shotgun (WGS) entry which is preliminary data.</text>
</comment>